<keyword evidence="1" id="KW-0472">Membrane</keyword>
<dbReference type="Proteomes" id="UP000320593">
    <property type="component" value="Unassembled WGS sequence"/>
</dbReference>
<sequence length="53" mass="5908">MTQENDGVKLTAEQTKRRRSRSIAIAFALGALVVLFYVVTIVKMGPEIMNRAL</sequence>
<reference evidence="2 3" key="1">
    <citation type="submission" date="2019-07" db="EMBL/GenBank/DDBJ databases">
        <title>Genomic Encyclopedia of Archaeal and Bacterial Type Strains, Phase II (KMG-II): from individual species to whole genera.</title>
        <authorList>
            <person name="Goeker M."/>
        </authorList>
    </citation>
    <scope>NUCLEOTIDE SEQUENCE [LARGE SCALE GENOMIC DNA]</scope>
    <source>
        <strain evidence="2 3">ATCC BAA-252</strain>
    </source>
</reference>
<evidence type="ECO:0000313" key="3">
    <source>
        <dbReference type="Proteomes" id="UP000320593"/>
    </source>
</evidence>
<comment type="caution">
    <text evidence="2">The sequence shown here is derived from an EMBL/GenBank/DDBJ whole genome shotgun (WGS) entry which is preliminary data.</text>
</comment>
<dbReference type="AlphaFoldDB" id="A0A562T1P8"/>
<evidence type="ECO:0000313" key="2">
    <source>
        <dbReference type="EMBL" id="TWI87617.1"/>
    </source>
</evidence>
<keyword evidence="1" id="KW-1133">Transmembrane helix</keyword>
<gene>
    <name evidence="2" type="ORF">JM93_02184</name>
</gene>
<accession>A0A562T1P8</accession>
<evidence type="ECO:0000256" key="1">
    <source>
        <dbReference type="SAM" id="Phobius"/>
    </source>
</evidence>
<dbReference type="EMBL" id="VLLF01000004">
    <property type="protein sequence ID" value="TWI87617.1"/>
    <property type="molecule type" value="Genomic_DNA"/>
</dbReference>
<name>A0A562T1P8_9HYPH</name>
<protein>
    <recommendedName>
        <fullName evidence="4">CoxF protein</fullName>
    </recommendedName>
</protein>
<proteinExistence type="predicted"/>
<keyword evidence="1" id="KW-0812">Transmembrane</keyword>
<dbReference type="RefSeq" id="WP_170230622.1">
    <property type="nucleotide sequence ID" value="NZ_SMLY01000065.1"/>
</dbReference>
<feature type="transmembrane region" description="Helical" evidence="1">
    <location>
        <begin position="23"/>
        <end position="42"/>
    </location>
</feature>
<evidence type="ECO:0008006" key="4">
    <source>
        <dbReference type="Google" id="ProtNLM"/>
    </source>
</evidence>
<keyword evidence="3" id="KW-1185">Reference proteome</keyword>
<organism evidence="2 3">
    <name type="scientific">Roseibium hamelinense</name>
    <dbReference type="NCBI Taxonomy" id="150831"/>
    <lineage>
        <taxon>Bacteria</taxon>
        <taxon>Pseudomonadati</taxon>
        <taxon>Pseudomonadota</taxon>
        <taxon>Alphaproteobacteria</taxon>
        <taxon>Hyphomicrobiales</taxon>
        <taxon>Stappiaceae</taxon>
        <taxon>Roseibium</taxon>
    </lineage>
</organism>